<gene>
    <name evidence="1" type="primary">holB_3</name>
    <name evidence="1" type="ORF">NCTC7102_03598</name>
</gene>
<sequence length="53" mass="5984">MKWYPWLRPAYEKLVESYQAGTWAPCATDSGLTWHGRRGAVLCAEPLFVMPAA</sequence>
<name>A0A447JJG7_SALET</name>
<evidence type="ECO:0000313" key="1">
    <source>
        <dbReference type="EMBL" id="VDY43109.1"/>
    </source>
</evidence>
<organism evidence="1 2">
    <name type="scientific">Salmonella enterica subsp. enterica serovar Daytona</name>
    <dbReference type="NCBI Taxonomy" id="1962639"/>
    <lineage>
        <taxon>Bacteria</taxon>
        <taxon>Pseudomonadati</taxon>
        <taxon>Pseudomonadota</taxon>
        <taxon>Gammaproteobacteria</taxon>
        <taxon>Enterobacterales</taxon>
        <taxon>Enterobacteriaceae</taxon>
        <taxon>Salmonella</taxon>
    </lineage>
</organism>
<dbReference type="EMBL" id="LR133909">
    <property type="protein sequence ID" value="VDY43109.1"/>
    <property type="molecule type" value="Genomic_DNA"/>
</dbReference>
<protein>
    <submittedName>
        <fullName evidence="1">DNA polymerase III subunit delta</fullName>
    </submittedName>
</protein>
<evidence type="ECO:0000313" key="2">
    <source>
        <dbReference type="Proteomes" id="UP000281393"/>
    </source>
</evidence>
<dbReference type="Proteomes" id="UP000281393">
    <property type="component" value="Chromosome"/>
</dbReference>
<accession>A0A447JJG7</accession>
<proteinExistence type="predicted"/>
<reference evidence="1 2" key="1">
    <citation type="submission" date="2018-12" db="EMBL/GenBank/DDBJ databases">
        <authorList>
            <consortium name="Pathogen Informatics"/>
        </authorList>
    </citation>
    <scope>NUCLEOTIDE SEQUENCE [LARGE SCALE GENOMIC DNA]</scope>
    <source>
        <strain evidence="1 2">NCTC7102</strain>
    </source>
</reference>
<dbReference type="AlphaFoldDB" id="A0A447JJG7"/>